<dbReference type="InterPro" id="IPR014721">
    <property type="entry name" value="Ribsml_uS5_D2-typ_fold_subgr"/>
</dbReference>
<reference evidence="3 4" key="1">
    <citation type="journal article" date="2015" name="Nat. Commun.">
        <title>Genomic and transcriptomic evidence for scavenging of diverse organic compounds by widespread deep-sea archaea.</title>
        <authorList>
            <person name="Li M."/>
            <person name="Baker B.J."/>
            <person name="Anantharaman K."/>
            <person name="Jain S."/>
            <person name="Breier J.A."/>
            <person name="Dick G.J."/>
        </authorList>
    </citation>
    <scope>NUCLEOTIDE SEQUENCE [LARGE SCALE GENOMIC DNA]</scope>
    <source>
        <strain evidence="3">Cayman_51_deep</strain>
    </source>
</reference>
<dbReference type="GO" id="GO:0015937">
    <property type="term" value="P:coenzyme A biosynthetic process"/>
    <property type="evidence" value="ECO:0007669"/>
    <property type="project" value="UniProtKB-UniRule"/>
</dbReference>
<dbReference type="Gene3D" id="3.30.230.10">
    <property type="match status" value="1"/>
</dbReference>
<evidence type="ECO:0000259" key="2">
    <source>
        <dbReference type="Pfam" id="PF00288"/>
    </source>
</evidence>
<dbReference type="AlphaFoldDB" id="A0A2V3HQS8"/>
<dbReference type="EC" id="2.7.1.169" evidence="1"/>
<dbReference type="SUPFAM" id="SSF54211">
    <property type="entry name" value="Ribosomal protein S5 domain 2-like"/>
    <property type="match status" value="1"/>
</dbReference>
<keyword evidence="1" id="KW-0173">Coenzyme A biosynthesis</keyword>
<name>A0A2V3HQS8_9ARCH</name>
<protein>
    <recommendedName>
        <fullName evidence="1">Pantoate kinase</fullName>
        <shortName evidence="1">PoK</shortName>
        <ecNumber evidence="1">2.7.1.169</ecNumber>
    </recommendedName>
</protein>
<proteinExistence type="inferred from homology"/>
<keyword evidence="1" id="KW-0547">Nucleotide-binding</keyword>
<dbReference type="HAMAP" id="MF_02223">
    <property type="entry name" value="Pantoate_kinase"/>
    <property type="match status" value="1"/>
</dbReference>
<dbReference type="Proteomes" id="UP000248161">
    <property type="component" value="Unassembled WGS sequence"/>
</dbReference>
<evidence type="ECO:0000256" key="1">
    <source>
        <dbReference type="HAMAP-Rule" id="MF_02223"/>
    </source>
</evidence>
<sequence>MPTFLGRGECGGHVTLLFTVSDQSDDPVEQGSLGAGLCVEDGVEAIARGEEGGPGLSVRFVDAEADPTLYEDVLGLLVEEVPEVGDVSWEINVRLALPTSQGFGMSGSGAIAAAMAFQRAMGLPHEESLRRCYSVAHRVERARSTGLGDVTALAAGGVERRLVAGAPYHGALLENGPGRAEGWTCNTPVVLAWRPDAGKHTSGYIDNAQWKKSISEAGAKQMERLSLGEWDQSRWLGLMDAAHAFAEDSGLLKDASRTELLSTASEVIEVSGMRDEASALLCMLGESVAVVPTDPEDEDSGLSALVPELEQAGLESIMTRVGELS</sequence>
<dbReference type="PANTHER" id="PTHR42282">
    <property type="entry name" value="PANTOATE KINASE-RELATED"/>
    <property type="match status" value="1"/>
</dbReference>
<dbReference type="UniPathway" id="UPA00241"/>
<comment type="catalytic activity">
    <reaction evidence="1">
        <text>(R)-pantoate + ATP = (R)-4-phosphopantoate + ADP + H(+)</text>
        <dbReference type="Rhea" id="RHEA:28246"/>
        <dbReference type="ChEBI" id="CHEBI:15378"/>
        <dbReference type="ChEBI" id="CHEBI:15980"/>
        <dbReference type="ChEBI" id="CHEBI:30616"/>
        <dbReference type="ChEBI" id="CHEBI:61294"/>
        <dbReference type="ChEBI" id="CHEBI:456216"/>
        <dbReference type="EC" id="2.7.1.169"/>
    </reaction>
</comment>
<comment type="function">
    <text evidence="1">Phosphorylates (R)-pantoate to form (R)-4-phosphopantoate in the CoA biosynthesis pathway.</text>
</comment>
<comment type="caution">
    <text evidence="3">The sequence shown here is derived from an EMBL/GenBank/DDBJ whole genome shotgun (WGS) entry which is preliminary data.</text>
</comment>
<dbReference type="EMBL" id="PSPG01000008">
    <property type="protein sequence ID" value="PXF21440.1"/>
    <property type="molecule type" value="Genomic_DNA"/>
</dbReference>
<keyword evidence="1" id="KW-0418">Kinase</keyword>
<evidence type="ECO:0000313" key="3">
    <source>
        <dbReference type="EMBL" id="PXF21440.1"/>
    </source>
</evidence>
<organism evidence="3 4">
    <name type="scientific">Candidatus Thalassarchaeum betae</name>
    <dbReference type="NCBI Taxonomy" id="2599289"/>
    <lineage>
        <taxon>Archaea</taxon>
        <taxon>Methanobacteriati</taxon>
        <taxon>Thermoplasmatota</taxon>
        <taxon>Candidatus Poseidoniia</taxon>
        <taxon>Candidatus Poseidoniales</taxon>
        <taxon>Candidatus Thalassarchaeaceae</taxon>
        <taxon>Candidatus Thalassarchaeum</taxon>
    </lineage>
</organism>
<keyword evidence="1" id="KW-0067">ATP-binding</keyword>
<dbReference type="GO" id="GO:0005524">
    <property type="term" value="F:ATP binding"/>
    <property type="evidence" value="ECO:0007669"/>
    <property type="project" value="UniProtKB-KW"/>
</dbReference>
<dbReference type="Pfam" id="PF00288">
    <property type="entry name" value="GHMP_kinases_N"/>
    <property type="match status" value="1"/>
</dbReference>
<dbReference type="GO" id="GO:0016301">
    <property type="term" value="F:kinase activity"/>
    <property type="evidence" value="ECO:0007669"/>
    <property type="project" value="UniProtKB-UniRule"/>
</dbReference>
<feature type="domain" description="GHMP kinase N-terminal" evidence="2">
    <location>
        <begin position="85"/>
        <end position="157"/>
    </location>
</feature>
<accession>A0A2V3HQS8</accession>
<dbReference type="PANTHER" id="PTHR42282:SF1">
    <property type="entry name" value="PANTOATE KINASE"/>
    <property type="match status" value="1"/>
</dbReference>
<dbReference type="InterPro" id="IPR012043">
    <property type="entry name" value="PoK"/>
</dbReference>
<evidence type="ECO:0000313" key="4">
    <source>
        <dbReference type="Proteomes" id="UP000248161"/>
    </source>
</evidence>
<dbReference type="InterPro" id="IPR006204">
    <property type="entry name" value="GHMP_kinase_N_dom"/>
</dbReference>
<dbReference type="InterPro" id="IPR020568">
    <property type="entry name" value="Ribosomal_Su5_D2-typ_SF"/>
</dbReference>
<comment type="similarity">
    <text evidence="1">Belongs to the GHMP kinase family. PoK subfamily.</text>
</comment>
<keyword evidence="1" id="KW-0808">Transferase</keyword>
<gene>
    <name evidence="3" type="ORF">CXX69_04340</name>
</gene>
<comment type="pathway">
    <text evidence="1">Cofactor biosynthesis; coenzyme A biosynthesis.</text>
</comment>